<keyword evidence="1" id="KW-0472">Membrane</keyword>
<gene>
    <name evidence="2" type="ORF">ACFOHV_17640</name>
</gene>
<evidence type="ECO:0000313" key="3">
    <source>
        <dbReference type="Proteomes" id="UP001595647"/>
    </source>
</evidence>
<proteinExistence type="predicted"/>
<keyword evidence="1" id="KW-0812">Transmembrane</keyword>
<protein>
    <submittedName>
        <fullName evidence="2">DUF2269 family protein</fullName>
    </submittedName>
</protein>
<feature type="transmembrane region" description="Helical" evidence="1">
    <location>
        <begin position="124"/>
        <end position="143"/>
    </location>
</feature>
<feature type="transmembrane region" description="Helical" evidence="1">
    <location>
        <begin position="48"/>
        <end position="69"/>
    </location>
</feature>
<name>A0ABV7I5L2_9HYPH</name>
<comment type="caution">
    <text evidence="2">The sequence shown here is derived from an EMBL/GenBank/DDBJ whole genome shotgun (WGS) entry which is preliminary data.</text>
</comment>
<dbReference type="Pfam" id="PF10027">
    <property type="entry name" value="DUF2269"/>
    <property type="match status" value="1"/>
</dbReference>
<sequence length="151" mass="15881">MLYGTVLGIHAAAMGTALTLLVASELLLLLGRRGTRKPVAVAFLSSRIAGPLVMIGIVAGIALVFIGGWSLLTPWLVISLILIAMLVVVEAKFVREWQARAQAALRDAATGPGVEAVVGETRALYGRLAMLTIFALVAVLMTMKADVIPFA</sequence>
<organism evidence="2 3">
    <name type="scientific">Ciceribacter thiooxidans</name>
    <dbReference type="NCBI Taxonomy" id="1969821"/>
    <lineage>
        <taxon>Bacteria</taxon>
        <taxon>Pseudomonadati</taxon>
        <taxon>Pseudomonadota</taxon>
        <taxon>Alphaproteobacteria</taxon>
        <taxon>Hyphomicrobiales</taxon>
        <taxon>Rhizobiaceae</taxon>
        <taxon>Ciceribacter</taxon>
    </lineage>
</organism>
<evidence type="ECO:0000313" key="2">
    <source>
        <dbReference type="EMBL" id="MFC3165108.1"/>
    </source>
</evidence>
<dbReference type="InterPro" id="IPR018729">
    <property type="entry name" value="DUF2269_transmembrane"/>
</dbReference>
<dbReference type="Proteomes" id="UP001595647">
    <property type="component" value="Unassembled WGS sequence"/>
</dbReference>
<accession>A0ABV7I5L2</accession>
<dbReference type="EMBL" id="JBHRTG010000019">
    <property type="protein sequence ID" value="MFC3165108.1"/>
    <property type="molecule type" value="Genomic_DNA"/>
</dbReference>
<dbReference type="RefSeq" id="WP_182304679.1">
    <property type="nucleotide sequence ID" value="NZ_CP059896.1"/>
</dbReference>
<keyword evidence="1" id="KW-1133">Transmembrane helix</keyword>
<evidence type="ECO:0000256" key="1">
    <source>
        <dbReference type="SAM" id="Phobius"/>
    </source>
</evidence>
<keyword evidence="3" id="KW-1185">Reference proteome</keyword>
<feature type="transmembrane region" description="Helical" evidence="1">
    <location>
        <begin position="6"/>
        <end position="28"/>
    </location>
</feature>
<feature type="transmembrane region" description="Helical" evidence="1">
    <location>
        <begin position="75"/>
        <end position="94"/>
    </location>
</feature>
<reference evidence="3" key="1">
    <citation type="journal article" date="2019" name="Int. J. Syst. Evol. Microbiol.">
        <title>The Global Catalogue of Microorganisms (GCM) 10K type strain sequencing project: providing services to taxonomists for standard genome sequencing and annotation.</title>
        <authorList>
            <consortium name="The Broad Institute Genomics Platform"/>
            <consortium name="The Broad Institute Genome Sequencing Center for Infectious Disease"/>
            <person name="Wu L."/>
            <person name="Ma J."/>
        </authorList>
    </citation>
    <scope>NUCLEOTIDE SEQUENCE [LARGE SCALE GENOMIC DNA]</scope>
    <source>
        <strain evidence="3">KCTC 52231</strain>
    </source>
</reference>